<name>A0A1X9T2K7_9BACT</name>
<gene>
    <name evidence="1" type="ORF">CVIC8964_1294</name>
</gene>
<dbReference type="AlphaFoldDB" id="A0A1X9T2K7"/>
<protein>
    <submittedName>
        <fullName evidence="1">Uncharacterized protein</fullName>
    </submittedName>
</protein>
<dbReference type="Proteomes" id="UP000194265">
    <property type="component" value="Chromosome"/>
</dbReference>
<dbReference type="EMBL" id="CP018791">
    <property type="protein sequence ID" value="ARR02683.1"/>
    <property type="molecule type" value="Genomic_DNA"/>
</dbReference>
<accession>A0A1X9T2K7</accession>
<dbReference type="STRING" id="1660074.CVIC8964_1294"/>
<proteinExistence type="predicted"/>
<evidence type="ECO:0000313" key="1">
    <source>
        <dbReference type="EMBL" id="ARR02683.1"/>
    </source>
</evidence>
<reference evidence="1 2" key="1">
    <citation type="journal article" date="2017" name="Genome Biol. Evol.">
        <title>Comparative Genomic Analysis Identifies a Campylobacter Clade Deficient in Selenium Metabolism.</title>
        <authorList>
            <person name="Miller W.G."/>
            <person name="Yee E."/>
            <person name="Lopes B.S."/>
            <person name="Chapman M.H."/>
            <person name="Huynh S."/>
            <person name="Bono J.L."/>
            <person name="Parker C.T."/>
            <person name="Strachan N.J.C."/>
            <person name="Forbes K.J."/>
        </authorList>
    </citation>
    <scope>NUCLEOTIDE SEQUENCE [LARGE SCALE GENOMIC DNA]</scope>
    <source>
        <strain evidence="1 2">RM8964</strain>
    </source>
</reference>
<dbReference type="RefSeq" id="WP_086333929.1">
    <property type="nucleotide sequence ID" value="NZ_CP018791.1"/>
</dbReference>
<evidence type="ECO:0000313" key="2">
    <source>
        <dbReference type="Proteomes" id="UP000194265"/>
    </source>
</evidence>
<sequence>MRVAVIVSIAIMLMYGVYQRFVIDSLKNENRSLTKELNEAVSVNKGLLLRLDEISSLRDKEIKIIDEMMESKQSNEVVIKEIIKEVKSDDSKESISVLTARSILGRLQQQRDSNSSRD</sequence>
<organism evidence="1 2">
    <name type="scientific">Campylobacter vicugnae</name>
    <dbReference type="NCBI Taxonomy" id="1660076"/>
    <lineage>
        <taxon>Bacteria</taxon>
        <taxon>Pseudomonadati</taxon>
        <taxon>Campylobacterota</taxon>
        <taxon>Epsilonproteobacteria</taxon>
        <taxon>Campylobacterales</taxon>
        <taxon>Campylobacteraceae</taxon>
        <taxon>Campylobacter</taxon>
    </lineage>
</organism>